<dbReference type="PANTHER" id="PTHR11530">
    <property type="entry name" value="D-AMINO ACID OXIDASE"/>
    <property type="match status" value="1"/>
</dbReference>
<comment type="catalytic activity">
    <reaction evidence="8">
        <text>a D-alpha-amino acid + O2 + H2O = a 2-oxocarboxylate + H2O2 + NH4(+)</text>
        <dbReference type="Rhea" id="RHEA:21816"/>
        <dbReference type="ChEBI" id="CHEBI:15377"/>
        <dbReference type="ChEBI" id="CHEBI:15379"/>
        <dbReference type="ChEBI" id="CHEBI:16240"/>
        <dbReference type="ChEBI" id="CHEBI:28938"/>
        <dbReference type="ChEBI" id="CHEBI:35179"/>
        <dbReference type="ChEBI" id="CHEBI:59871"/>
        <dbReference type="EC" id="1.4.3.3"/>
    </reaction>
    <physiologicalReaction direction="left-to-right" evidence="8">
        <dbReference type="Rhea" id="RHEA:21817"/>
    </physiologicalReaction>
</comment>
<dbReference type="eggNOG" id="COG0665">
    <property type="taxonomic scope" value="Bacteria"/>
</dbReference>
<evidence type="ECO:0000313" key="10">
    <source>
        <dbReference type="EMBL" id="KIX85115.1"/>
    </source>
</evidence>
<evidence type="ECO:0000256" key="6">
    <source>
        <dbReference type="ARBA" id="ARBA00039101"/>
    </source>
</evidence>
<comment type="cofactor">
    <cofactor evidence="1">
        <name>FAD</name>
        <dbReference type="ChEBI" id="CHEBI:57692"/>
    </cofactor>
</comment>
<reference evidence="10 11" key="1">
    <citation type="journal article" date="2013" name="Proc. Natl. Acad. Sci. U.S.A.">
        <title>Candidate phylum TM6 genome recovered from a hospital sink biofilm provides genomic insights into this uncultivated phylum.</title>
        <authorList>
            <person name="McLean J.S."/>
            <person name="Lombardo M.J."/>
            <person name="Badger J.H."/>
            <person name="Edlund A."/>
            <person name="Novotny M."/>
            <person name="Yee-Greenbaum J."/>
            <person name="Vyahhi N."/>
            <person name="Hall A.P."/>
            <person name="Yang Y."/>
            <person name="Dupont C.L."/>
            <person name="Ziegler M.G."/>
            <person name="Chitsaz H."/>
            <person name="Allen A.E."/>
            <person name="Yooseph S."/>
            <person name="Tesler G."/>
            <person name="Pevzner P.A."/>
            <person name="Friedman R.M."/>
            <person name="Nealson K.H."/>
            <person name="Venter J.C."/>
            <person name="Lasken R.S."/>
        </authorList>
    </citation>
    <scope>NUCLEOTIDE SEQUENCE [LARGE SCALE GENOMIC DNA]</scope>
    <source>
        <strain evidence="10 11">TM6SC1</strain>
    </source>
</reference>
<dbReference type="Pfam" id="PF01266">
    <property type="entry name" value="DAO"/>
    <property type="match status" value="1"/>
</dbReference>
<evidence type="ECO:0000256" key="5">
    <source>
        <dbReference type="ARBA" id="ARBA00023002"/>
    </source>
</evidence>
<dbReference type="Gene3D" id="3.30.9.10">
    <property type="entry name" value="D-Amino Acid Oxidase, subunit A, domain 2"/>
    <property type="match status" value="2"/>
</dbReference>
<keyword evidence="4" id="KW-0274">FAD</keyword>
<dbReference type="STRING" id="1306947.J120_04295"/>
<dbReference type="GO" id="GO:0003884">
    <property type="term" value="F:D-amino-acid oxidase activity"/>
    <property type="evidence" value="ECO:0007669"/>
    <property type="project" value="UniProtKB-EC"/>
</dbReference>
<dbReference type="InterPro" id="IPR023209">
    <property type="entry name" value="DAO"/>
</dbReference>
<dbReference type="PANTHER" id="PTHR11530:SF11">
    <property type="entry name" value="D-ASPARTATE OXIDASE"/>
    <property type="match status" value="1"/>
</dbReference>
<comment type="similarity">
    <text evidence="2">Belongs to the DAMOX/DASOX family.</text>
</comment>
<comment type="caution">
    <text evidence="10">The sequence shown here is derived from an EMBL/GenBank/DDBJ whole genome shotgun (WGS) entry which is preliminary data.</text>
</comment>
<evidence type="ECO:0000256" key="7">
    <source>
        <dbReference type="ARBA" id="ARBA00039751"/>
    </source>
</evidence>
<dbReference type="AlphaFoldDB" id="A0A0D2I1M0"/>
<evidence type="ECO:0000256" key="1">
    <source>
        <dbReference type="ARBA" id="ARBA00001974"/>
    </source>
</evidence>
<dbReference type="GO" id="GO:0005737">
    <property type="term" value="C:cytoplasm"/>
    <property type="evidence" value="ECO:0007669"/>
    <property type="project" value="TreeGrafter"/>
</dbReference>
<dbReference type="GO" id="GO:0019478">
    <property type="term" value="P:D-amino acid catabolic process"/>
    <property type="evidence" value="ECO:0007669"/>
    <property type="project" value="TreeGrafter"/>
</dbReference>
<proteinExistence type="inferred from homology"/>
<accession>A0A0D2I1M0</accession>
<organism evidence="10 11">
    <name type="scientific">candidate division TM6 bacterium JCVI TM6SC1</name>
    <dbReference type="NCBI Taxonomy" id="1306947"/>
    <lineage>
        <taxon>Bacteria</taxon>
        <taxon>Candidatus Babelota</taxon>
        <taxon>Vermiphilus</taxon>
    </lineage>
</organism>
<evidence type="ECO:0000313" key="11">
    <source>
        <dbReference type="Proteomes" id="UP000032214"/>
    </source>
</evidence>
<gene>
    <name evidence="10" type="ORF">J120_04295</name>
</gene>
<sequence length="351" mass="39931">MSILRTVHLQPPQLSSEYIKEKIVCIRAHRERIFYVATQLYHGKLICHNYGQGGAGWTFLFGCVNESINQFEQQLSYKNKTICVIGAGCYGLLTAAILAYKGYEVRIVAQDCSNISSDKAAGFFFPRPRKTSTEYECEIFRSYGIQSYIAYLQIIKGIHPFISKGPKLLPAYFGLDIDPGFGPYIDRKIVKAPEHVTINFGNTKQYQAVEYQTVFINPSEIMAELRRVITELGVAITLQHITDFDELEEAVIFNCTGLGAKILADDKRIVPVQGHLITLKNQPPAEQRQYMINVKRVPDPQHNKPRDQLIYYAPKDEGILGITFIRGQDSLTANYHQFDEIIERAREYFGT</sequence>
<protein>
    <recommendedName>
        <fullName evidence="7">D-amino-acid oxidase</fullName>
        <ecNumber evidence="6">1.4.3.3</ecNumber>
    </recommendedName>
</protein>
<dbReference type="InterPro" id="IPR006076">
    <property type="entry name" value="FAD-dep_OxRdtase"/>
</dbReference>
<feature type="domain" description="FAD dependent oxidoreductase" evidence="9">
    <location>
        <begin position="82"/>
        <end position="349"/>
    </location>
</feature>
<dbReference type="SUPFAM" id="SSF51971">
    <property type="entry name" value="Nucleotide-binding domain"/>
    <property type="match status" value="1"/>
</dbReference>
<evidence type="ECO:0000256" key="2">
    <source>
        <dbReference type="ARBA" id="ARBA00006730"/>
    </source>
</evidence>
<keyword evidence="5" id="KW-0560">Oxidoreductase</keyword>
<evidence type="ECO:0000256" key="8">
    <source>
        <dbReference type="ARBA" id="ARBA00049547"/>
    </source>
</evidence>
<dbReference type="Gene3D" id="3.40.50.720">
    <property type="entry name" value="NAD(P)-binding Rossmann-like Domain"/>
    <property type="match status" value="2"/>
</dbReference>
<keyword evidence="3" id="KW-0285">Flavoprotein</keyword>
<dbReference type="GO" id="GO:0071949">
    <property type="term" value="F:FAD binding"/>
    <property type="evidence" value="ECO:0007669"/>
    <property type="project" value="InterPro"/>
</dbReference>
<dbReference type="EC" id="1.4.3.3" evidence="6"/>
<dbReference type="Proteomes" id="UP000032214">
    <property type="component" value="Unassembled WGS sequence"/>
</dbReference>
<dbReference type="EMBL" id="ARQD01000003">
    <property type="protein sequence ID" value="KIX85115.1"/>
    <property type="molecule type" value="Genomic_DNA"/>
</dbReference>
<keyword evidence="11" id="KW-1185">Reference proteome</keyword>
<evidence type="ECO:0000256" key="3">
    <source>
        <dbReference type="ARBA" id="ARBA00022630"/>
    </source>
</evidence>
<evidence type="ECO:0000256" key="4">
    <source>
        <dbReference type="ARBA" id="ARBA00022827"/>
    </source>
</evidence>
<name>A0A0D2I1M0_9BACT</name>
<evidence type="ECO:0000259" key="9">
    <source>
        <dbReference type="Pfam" id="PF01266"/>
    </source>
</evidence>